<dbReference type="GO" id="GO:0006950">
    <property type="term" value="P:response to stress"/>
    <property type="evidence" value="ECO:0007669"/>
    <property type="project" value="TreeGrafter"/>
</dbReference>
<dbReference type="Proteomes" id="UP000565572">
    <property type="component" value="Unassembled WGS sequence"/>
</dbReference>
<proteinExistence type="predicted"/>
<evidence type="ECO:0000313" key="3">
    <source>
        <dbReference type="EMBL" id="MBB3326836.1"/>
    </source>
</evidence>
<dbReference type="Gene3D" id="1.10.10.10">
    <property type="entry name" value="Winged helix-like DNA-binding domain superfamily/Winged helix DNA-binding domain"/>
    <property type="match status" value="1"/>
</dbReference>
<keyword evidence="3" id="KW-0238">DNA-binding</keyword>
<dbReference type="SMART" id="SM00347">
    <property type="entry name" value="HTH_MARR"/>
    <property type="match status" value="1"/>
</dbReference>
<protein>
    <submittedName>
        <fullName evidence="3">DNA-binding MarR family transcriptional regulator</fullName>
    </submittedName>
</protein>
<dbReference type="InterPro" id="IPR036388">
    <property type="entry name" value="WH-like_DNA-bd_sf"/>
</dbReference>
<evidence type="ECO:0000259" key="2">
    <source>
        <dbReference type="PROSITE" id="PS50995"/>
    </source>
</evidence>
<gene>
    <name evidence="3" type="ORF">FHX39_001780</name>
</gene>
<name>A0A7W5JV25_9ACTN</name>
<dbReference type="PRINTS" id="PR00598">
    <property type="entry name" value="HTHMARR"/>
</dbReference>
<dbReference type="AlphaFoldDB" id="A0A7W5JV25"/>
<reference evidence="3 4" key="1">
    <citation type="submission" date="2020-08" db="EMBL/GenBank/DDBJ databases">
        <title>Sequencing the genomes of 1000 actinobacteria strains.</title>
        <authorList>
            <person name="Klenk H.-P."/>
        </authorList>
    </citation>
    <scope>NUCLEOTIDE SEQUENCE [LARGE SCALE GENOMIC DNA]</scope>
    <source>
        <strain evidence="3 4">DSM 11053</strain>
    </source>
</reference>
<dbReference type="PANTHER" id="PTHR33164:SF43">
    <property type="entry name" value="HTH-TYPE TRANSCRIPTIONAL REPRESSOR YETL"/>
    <property type="match status" value="1"/>
</dbReference>
<dbReference type="InterPro" id="IPR000835">
    <property type="entry name" value="HTH_MarR-typ"/>
</dbReference>
<sequence>MLYPTDERAADQRSVDDLLPTSPDGDGLAALDADAMAEAVRNLRALIMAGERYRLTAAGSVGLGATESSAISYLAVHGDRGQSELARDLNLTSSAATALVDRLERHGAAQRVRHPTDRRRTTIRLTVRGEELAAAAQRSLIASLELVASADLPLFSGWLRVVAADLDARTR</sequence>
<dbReference type="Pfam" id="PF01047">
    <property type="entry name" value="MarR"/>
    <property type="match status" value="1"/>
</dbReference>
<dbReference type="RefSeq" id="WP_183337706.1">
    <property type="nucleotide sequence ID" value="NZ_JACHZG010000001.1"/>
</dbReference>
<dbReference type="InterPro" id="IPR039422">
    <property type="entry name" value="MarR/SlyA-like"/>
</dbReference>
<evidence type="ECO:0000313" key="4">
    <source>
        <dbReference type="Proteomes" id="UP000565572"/>
    </source>
</evidence>
<dbReference type="EMBL" id="JACHZG010000001">
    <property type="protein sequence ID" value="MBB3326836.1"/>
    <property type="molecule type" value="Genomic_DNA"/>
</dbReference>
<evidence type="ECO:0000256" key="1">
    <source>
        <dbReference type="SAM" id="MobiDB-lite"/>
    </source>
</evidence>
<comment type="caution">
    <text evidence="3">The sequence shown here is derived from an EMBL/GenBank/DDBJ whole genome shotgun (WGS) entry which is preliminary data.</text>
</comment>
<organism evidence="3 4">
    <name type="scientific">Microlunatus antarcticus</name>
    <dbReference type="NCBI Taxonomy" id="53388"/>
    <lineage>
        <taxon>Bacteria</taxon>
        <taxon>Bacillati</taxon>
        <taxon>Actinomycetota</taxon>
        <taxon>Actinomycetes</taxon>
        <taxon>Propionibacteriales</taxon>
        <taxon>Propionibacteriaceae</taxon>
        <taxon>Microlunatus</taxon>
    </lineage>
</organism>
<dbReference type="PANTHER" id="PTHR33164">
    <property type="entry name" value="TRANSCRIPTIONAL REGULATOR, MARR FAMILY"/>
    <property type="match status" value="1"/>
</dbReference>
<dbReference type="InterPro" id="IPR036390">
    <property type="entry name" value="WH_DNA-bd_sf"/>
</dbReference>
<accession>A0A7W5JV25</accession>
<dbReference type="PROSITE" id="PS50995">
    <property type="entry name" value="HTH_MARR_2"/>
    <property type="match status" value="1"/>
</dbReference>
<feature type="region of interest" description="Disordered" evidence="1">
    <location>
        <begin position="1"/>
        <end position="23"/>
    </location>
</feature>
<keyword evidence="4" id="KW-1185">Reference proteome</keyword>
<feature type="domain" description="HTH marR-type" evidence="2">
    <location>
        <begin position="29"/>
        <end position="164"/>
    </location>
</feature>
<dbReference type="GO" id="GO:0003677">
    <property type="term" value="F:DNA binding"/>
    <property type="evidence" value="ECO:0007669"/>
    <property type="project" value="UniProtKB-KW"/>
</dbReference>
<dbReference type="SUPFAM" id="SSF46785">
    <property type="entry name" value="Winged helix' DNA-binding domain"/>
    <property type="match status" value="1"/>
</dbReference>
<dbReference type="GO" id="GO:0003700">
    <property type="term" value="F:DNA-binding transcription factor activity"/>
    <property type="evidence" value="ECO:0007669"/>
    <property type="project" value="InterPro"/>
</dbReference>
<feature type="compositionally biased region" description="Basic and acidic residues" evidence="1">
    <location>
        <begin position="1"/>
        <end position="16"/>
    </location>
</feature>